<keyword evidence="10" id="KW-0653">Protein transport</keyword>
<feature type="compositionally biased region" description="Pro residues" evidence="18">
    <location>
        <begin position="982"/>
        <end position="991"/>
    </location>
</feature>
<evidence type="ECO:0000256" key="12">
    <source>
        <dbReference type="ARBA" id="ARBA00023329"/>
    </source>
</evidence>
<evidence type="ECO:0000256" key="9">
    <source>
        <dbReference type="ARBA" id="ARBA00022892"/>
    </source>
</evidence>
<keyword evidence="7" id="KW-0677">Repeat</keyword>
<dbReference type="STRING" id="31033.ENSTRUP00000047183"/>
<keyword evidence="8" id="KW-0256">Endoplasmic reticulum</keyword>
<feature type="compositionally biased region" description="Low complexity" evidence="18">
    <location>
        <begin position="1033"/>
        <end position="1049"/>
    </location>
</feature>
<dbReference type="InterPro" id="IPR040251">
    <property type="entry name" value="SEC31-like"/>
</dbReference>
<reference evidence="19" key="2">
    <citation type="submission" date="2025-08" db="UniProtKB">
        <authorList>
            <consortium name="Ensembl"/>
        </authorList>
    </citation>
    <scope>IDENTIFICATION</scope>
</reference>
<evidence type="ECO:0000256" key="11">
    <source>
        <dbReference type="ARBA" id="ARBA00023136"/>
    </source>
</evidence>
<protein>
    <recommendedName>
        <fullName evidence="14">Protein transport protein Sec31A</fullName>
    </recommendedName>
    <alternativeName>
        <fullName evidence="16">SEC31-like protein 1</fullName>
    </alternativeName>
    <alternativeName>
        <fullName evidence="15">SEC31-related protein A</fullName>
    </alternativeName>
</protein>
<dbReference type="GO" id="GO:0070971">
    <property type="term" value="C:endoplasmic reticulum exit site"/>
    <property type="evidence" value="ECO:0007669"/>
    <property type="project" value="TreeGrafter"/>
</dbReference>
<dbReference type="PANTHER" id="PTHR13923:SF23">
    <property type="entry name" value="PROTEIN TRANSPORT PROTEIN SEC31A"/>
    <property type="match status" value="1"/>
</dbReference>
<evidence type="ECO:0000256" key="17">
    <source>
        <dbReference type="PROSITE-ProRule" id="PRU00221"/>
    </source>
</evidence>
<comment type="similarity">
    <text evidence="3">Belongs to the WD repeat SEC31 family.</text>
</comment>
<accession>H2VD89</accession>
<evidence type="ECO:0000256" key="10">
    <source>
        <dbReference type="ARBA" id="ARBA00022927"/>
    </source>
</evidence>
<dbReference type="FunCoup" id="H2VD89">
    <property type="interactions" value="2072"/>
</dbReference>
<proteinExistence type="inferred from homology"/>
<keyword evidence="20" id="KW-1185">Reference proteome</keyword>
<organism evidence="19 20">
    <name type="scientific">Takifugu rubripes</name>
    <name type="common">Japanese pufferfish</name>
    <name type="synonym">Fugu rubripes</name>
    <dbReference type="NCBI Taxonomy" id="31033"/>
    <lineage>
        <taxon>Eukaryota</taxon>
        <taxon>Metazoa</taxon>
        <taxon>Chordata</taxon>
        <taxon>Craniata</taxon>
        <taxon>Vertebrata</taxon>
        <taxon>Euteleostomi</taxon>
        <taxon>Actinopterygii</taxon>
        <taxon>Neopterygii</taxon>
        <taxon>Teleostei</taxon>
        <taxon>Neoteleostei</taxon>
        <taxon>Acanthomorphata</taxon>
        <taxon>Eupercaria</taxon>
        <taxon>Tetraodontiformes</taxon>
        <taxon>Tetradontoidea</taxon>
        <taxon>Tetraodontidae</taxon>
        <taxon>Takifugu</taxon>
    </lineage>
</organism>
<dbReference type="SMART" id="SM00320">
    <property type="entry name" value="WD40"/>
    <property type="match status" value="6"/>
</dbReference>
<feature type="region of interest" description="Disordered" evidence="18">
    <location>
        <begin position="556"/>
        <end position="632"/>
    </location>
</feature>
<feature type="region of interest" description="Disordered" evidence="18">
    <location>
        <begin position="1121"/>
        <end position="1148"/>
    </location>
</feature>
<dbReference type="Gene3D" id="2.130.10.10">
    <property type="entry name" value="YVTN repeat-like/Quinoprotein amine dehydrogenase"/>
    <property type="match status" value="1"/>
</dbReference>
<feature type="region of interest" description="Disordered" evidence="18">
    <location>
        <begin position="982"/>
        <end position="1099"/>
    </location>
</feature>
<feature type="repeat" description="WD" evidence="17">
    <location>
        <begin position="256"/>
        <end position="298"/>
    </location>
</feature>
<evidence type="ECO:0000256" key="2">
    <source>
        <dbReference type="ARBA" id="ARBA00004406"/>
    </source>
</evidence>
<feature type="region of interest" description="Disordered" evidence="18">
    <location>
        <begin position="859"/>
        <end position="948"/>
    </location>
</feature>
<feature type="repeat" description="WD" evidence="17">
    <location>
        <begin position="118"/>
        <end position="154"/>
    </location>
</feature>
<dbReference type="FunFam" id="2.130.10.10:FF:000009">
    <property type="entry name" value="Protein transport protein Sec31A isoform A"/>
    <property type="match status" value="1"/>
</dbReference>
<evidence type="ECO:0000256" key="15">
    <source>
        <dbReference type="ARBA" id="ARBA00041470"/>
    </source>
</evidence>
<dbReference type="PROSITE" id="PS50082">
    <property type="entry name" value="WD_REPEATS_2"/>
    <property type="match status" value="2"/>
</dbReference>
<feature type="compositionally biased region" description="Pro residues" evidence="18">
    <location>
        <begin position="932"/>
        <end position="945"/>
    </location>
</feature>
<dbReference type="Ensembl" id="ENSTRUT00000047342.3">
    <property type="protein sequence ID" value="ENSTRUP00000047183.3"/>
    <property type="gene ID" value="ENSTRUG00000018434.3"/>
</dbReference>
<dbReference type="GO" id="GO:0005789">
    <property type="term" value="C:endoplasmic reticulum membrane"/>
    <property type="evidence" value="ECO:0007669"/>
    <property type="project" value="UniProtKB-SubCell"/>
</dbReference>
<feature type="compositionally biased region" description="Acidic residues" evidence="18">
    <location>
        <begin position="564"/>
        <end position="598"/>
    </location>
</feature>
<dbReference type="InParanoid" id="H2VD89"/>
<evidence type="ECO:0000256" key="5">
    <source>
        <dbReference type="ARBA" id="ARBA00022490"/>
    </source>
</evidence>
<dbReference type="InterPro" id="IPR036322">
    <property type="entry name" value="WD40_repeat_dom_sf"/>
</dbReference>
<evidence type="ECO:0000256" key="14">
    <source>
        <dbReference type="ARBA" id="ARBA00039468"/>
    </source>
</evidence>
<comment type="subcellular location">
    <subcellularLocation>
        <location evidence="1">Cytoplasmic vesicle</location>
        <location evidence="1">COPII-coated vesicle membrane</location>
        <topology evidence="1">Peripheral membrane protein</topology>
        <orientation evidence="1">Cytoplasmic side</orientation>
    </subcellularLocation>
    <subcellularLocation>
        <location evidence="2">Endoplasmic reticulum membrane</location>
        <topology evidence="2">Peripheral membrane protein</topology>
    </subcellularLocation>
</comment>
<dbReference type="GO" id="GO:0015031">
    <property type="term" value="P:protein transport"/>
    <property type="evidence" value="ECO:0007669"/>
    <property type="project" value="UniProtKB-KW"/>
</dbReference>
<keyword evidence="6 17" id="KW-0853">WD repeat</keyword>
<feature type="compositionally biased region" description="Polar residues" evidence="18">
    <location>
        <begin position="997"/>
        <end position="1009"/>
    </location>
</feature>
<dbReference type="Gene3D" id="1.20.940.10">
    <property type="entry name" value="Functional domain of the splicing factor Prp18"/>
    <property type="match status" value="1"/>
</dbReference>
<evidence type="ECO:0000256" key="16">
    <source>
        <dbReference type="ARBA" id="ARBA00043112"/>
    </source>
</evidence>
<dbReference type="PANTHER" id="PTHR13923">
    <property type="entry name" value="SEC31-RELATED PROTEIN"/>
    <property type="match status" value="1"/>
</dbReference>
<keyword evidence="11" id="KW-0472">Membrane</keyword>
<dbReference type="PROSITE" id="PS50294">
    <property type="entry name" value="WD_REPEATS_REGION"/>
    <property type="match status" value="1"/>
</dbReference>
<sequence length="1387" mass="150240">MKLKEIKRTAIQSWSPAQHHPIFLATGTSAQQLDASFSTNASLEFFELDFTEPCLDMKSCGSFTSSHRYHKLVWGPHGMDDSGHPSGVLIAGSENGDVILYDPAKIMAGESDVIIAESDRHTGPVRALDINPFQTNLVASGGNESEIYIWDLNNFGSPMTPGPKTQPVEDISFVSWNRQVQHILASANPSGRASVWDLRKNDLIIKVSDHSNRMHCSGLAWNPEVATQLILASEDDRMPVIQMWDLRFATSPLKILENHTRGVLSIAWSMADPELLLSCGKDSRILCWNPNTAEVLYELPTSSQWCFDIQWCPRNPAVLSAAGFDGHIDIFSIMGGSSQAQSQRHADQISTSFGNMDPFGTGQTLPPLQLPQAAAPSATITQMKKPPKWIRRPVAASFGFGGKLVSLENPKPNPQQPQQHGPHVVHISQVVTETDFLKRSDQLQATLNTGTFVDFCQGKIGAAVNEFEKTLWSFLKANFESDVRRKYLELLGYNKEELALKISAALEEKPSDPIQVELPASASLQPVVDLSLLPPTDNPEAAFDLIAASNLLTEATPEPQSDGEATEVEEPEVAADFQDDASDEPKEMEELEEEEIPLEEDKTAPVEEESVSAPKEPTEAPAPTPAETGISLSTSQDVDGLITQALLTGNFEGAVELCLHDNRMADSIILAIAGGPELLEKTQKKYFTKTHSKITKLISAVVMKDWHDILQTCELQNWKEALAAVMTYARPEEFSSLCDLLGGRLEAAENIQLRAQACLCYICAGNIEKLVSCWSRAQDGHCPLSLQDLVEKVVVLQQAVEVTQKSGPAAIGILLAEKMSQYANLLASQGSLSTAIKYLPDNTNQVAIQQLRERLSRALGQQAAAPSASTHVRKAQPATAQPLPQHSFTPIQPAMVPRPAAPAPVPVPTPAASAPAHPQYYQPAEPINPVYGMPPPGSSAPPPASSTPAYISHQYQLYPQVSQYQPGAGGVSVYQPLQYSAGPPPLPPAEPPGFLSHYTQPTSPQQTSPVYPGQPPNSQCLSSSAPSHPPFFPSASSSFSPPSSCGASFQHGGPGSPVSYMPPPPPSGVSGSLHDSQPGLIPASRRTGPQNGWNDPPALMRASKKKPVLENYTPPAPITAPIMAPLGADPQAQPVSSGAPQAMVQGQHGAQVPYSGMHQQQFAPPAVNQVMPNTSVEGAPGAPTGDVIQPLQSIPTEKIMKKPIPDEHVVLKTTFEGLIQKCLAVATDPQTRRKLDDANKRLEALYDKLREQTVRVQGLLPASTITIRCAHQSPVLFFSTALSCHCRRPTQHGQEHRDQVLHRGPQHPHPHRQQQQLQRDVGVHARPEGGADAGQQTRGVNEAHKAIQAGRSVVHSHFPQLLQTGQQMLLSSLRANHVFAFLTQLKW</sequence>
<evidence type="ECO:0000256" key="13">
    <source>
        <dbReference type="ARBA" id="ARBA00025471"/>
    </source>
</evidence>
<keyword evidence="4" id="KW-0813">Transport</keyword>
<dbReference type="GO" id="GO:0055123">
    <property type="term" value="P:digestive system development"/>
    <property type="evidence" value="ECO:0007669"/>
    <property type="project" value="Ensembl"/>
</dbReference>
<gene>
    <name evidence="19" type="primary">sec31a</name>
</gene>
<evidence type="ECO:0000256" key="4">
    <source>
        <dbReference type="ARBA" id="ARBA00022448"/>
    </source>
</evidence>
<keyword evidence="9" id="KW-0931">ER-Golgi transport</keyword>
<feature type="compositionally biased region" description="Pro residues" evidence="18">
    <location>
        <begin position="899"/>
        <end position="909"/>
    </location>
</feature>
<evidence type="ECO:0000256" key="7">
    <source>
        <dbReference type="ARBA" id="ARBA00022737"/>
    </source>
</evidence>
<dbReference type="Pfam" id="PF00400">
    <property type="entry name" value="WD40"/>
    <property type="match status" value="2"/>
</dbReference>
<evidence type="ECO:0000256" key="1">
    <source>
        <dbReference type="ARBA" id="ARBA00004299"/>
    </source>
</evidence>
<evidence type="ECO:0000256" key="3">
    <source>
        <dbReference type="ARBA" id="ARBA00009358"/>
    </source>
</evidence>
<dbReference type="InterPro" id="IPR001680">
    <property type="entry name" value="WD40_rpt"/>
</dbReference>
<evidence type="ECO:0000256" key="18">
    <source>
        <dbReference type="SAM" id="MobiDB-lite"/>
    </source>
</evidence>
<reference evidence="19" key="3">
    <citation type="submission" date="2025-09" db="UniProtKB">
        <authorList>
            <consortium name="Ensembl"/>
        </authorList>
    </citation>
    <scope>IDENTIFICATION</scope>
</reference>
<evidence type="ECO:0000313" key="19">
    <source>
        <dbReference type="Ensembl" id="ENSTRUP00000047183.3"/>
    </source>
</evidence>
<dbReference type="SUPFAM" id="SSF50978">
    <property type="entry name" value="WD40 repeat-like"/>
    <property type="match status" value="1"/>
</dbReference>
<feature type="region of interest" description="Disordered" evidence="18">
    <location>
        <begin position="1293"/>
        <end position="1339"/>
    </location>
</feature>
<dbReference type="Proteomes" id="UP000005226">
    <property type="component" value="Chromosome 6"/>
</dbReference>
<keyword evidence="12" id="KW-0968">Cytoplasmic vesicle</keyword>
<dbReference type="GO" id="GO:0090110">
    <property type="term" value="P:COPII-coated vesicle cargo loading"/>
    <property type="evidence" value="ECO:0007669"/>
    <property type="project" value="TreeGrafter"/>
</dbReference>
<feature type="compositionally biased region" description="Low complexity" evidence="18">
    <location>
        <begin position="619"/>
        <end position="628"/>
    </location>
</feature>
<dbReference type="InterPro" id="IPR015943">
    <property type="entry name" value="WD40/YVTN_repeat-like_dom_sf"/>
</dbReference>
<name>H2VD89_TAKRU</name>
<keyword evidence="5" id="KW-0963">Cytoplasm</keyword>
<feature type="compositionally biased region" description="Polar residues" evidence="18">
    <location>
        <begin position="878"/>
        <end position="890"/>
    </location>
</feature>
<evidence type="ECO:0000313" key="20">
    <source>
        <dbReference type="Proteomes" id="UP000005226"/>
    </source>
</evidence>
<dbReference type="GO" id="GO:0007029">
    <property type="term" value="P:endoplasmic reticulum organization"/>
    <property type="evidence" value="ECO:0007669"/>
    <property type="project" value="Ensembl"/>
</dbReference>
<dbReference type="GO" id="GO:0001889">
    <property type="term" value="P:liver development"/>
    <property type="evidence" value="ECO:0007669"/>
    <property type="project" value="Ensembl"/>
</dbReference>
<dbReference type="GeneTree" id="ENSGT00390000003175"/>
<reference evidence="19 20" key="1">
    <citation type="journal article" date="2011" name="Genome Biol. Evol.">
        <title>Integration of the genetic map and genome assembly of fugu facilitates insights into distinct features of genome evolution in teleosts and mammals.</title>
        <authorList>
            <person name="Kai W."/>
            <person name="Kikuchi K."/>
            <person name="Tohari S."/>
            <person name="Chew A.K."/>
            <person name="Tay A."/>
            <person name="Fujiwara A."/>
            <person name="Hosoya S."/>
            <person name="Suetake H."/>
            <person name="Naruse K."/>
            <person name="Brenner S."/>
            <person name="Suzuki Y."/>
            <person name="Venkatesh B."/>
        </authorList>
    </citation>
    <scope>NUCLEOTIDE SEQUENCE [LARGE SCALE GENOMIC DNA]</scope>
</reference>
<dbReference type="GO" id="GO:0005198">
    <property type="term" value="F:structural molecule activity"/>
    <property type="evidence" value="ECO:0007669"/>
    <property type="project" value="TreeGrafter"/>
</dbReference>
<dbReference type="GO" id="GO:0030127">
    <property type="term" value="C:COPII vesicle coat"/>
    <property type="evidence" value="ECO:0007669"/>
    <property type="project" value="TreeGrafter"/>
</dbReference>
<evidence type="ECO:0000256" key="8">
    <source>
        <dbReference type="ARBA" id="ARBA00022824"/>
    </source>
</evidence>
<dbReference type="Gene3D" id="1.25.40.1030">
    <property type="match status" value="1"/>
</dbReference>
<evidence type="ECO:0000256" key="6">
    <source>
        <dbReference type="ARBA" id="ARBA00022574"/>
    </source>
</evidence>
<dbReference type="OMA" id="WLERPCG"/>
<comment type="function">
    <text evidence="13">Component of the coat protein complex II (COPII) which promotes the formation of transport vesicles from the endoplasmic reticulum (ER). The coat has two main functions, the physical deformation of the endoplasmic reticulum membrane into vesicles and the selection of cargo molecules.</text>
</comment>